<evidence type="ECO:0000313" key="1">
    <source>
        <dbReference type="EMBL" id="NJO99418.1"/>
    </source>
</evidence>
<accession>A0ABX0YAW8</accession>
<gene>
    <name evidence="1" type="ORF">HBH25_00855</name>
</gene>
<dbReference type="Gene3D" id="1.10.10.1320">
    <property type="entry name" value="Anti-sigma factor, zinc-finger domain"/>
    <property type="match status" value="1"/>
</dbReference>
<comment type="caution">
    <text evidence="1">The sequence shown here is derived from an EMBL/GenBank/DDBJ whole genome shotgun (WGS) entry which is preliminary data.</text>
</comment>
<sequence>MIALPPSEHDLHAYVDQHLSAADRQRLEAWLAEHPETAKEVQAWQRDANRLRAAWSGPLQSLIDSPLDPAILKRRVWQRRSRRLAQAAVLVIAIGAGAVGGWQARGPDSTRLAAAPMTDALQAYRLFAVQGVLPADYTTQQRHDLQAWLDRYFNHAQRLPDLSAAGFEPGSARLLNTDQGPAVMVMYTNARGEHASFYVRPPGPGYHRLPRGTRRDGELQADYWSDRTYNYAMVSSVGLSTRQALEQAMGEGI</sequence>
<organism evidence="1 2">
    <name type="scientific">Pseudomonas quercus</name>
    <dbReference type="NCBI Taxonomy" id="2722792"/>
    <lineage>
        <taxon>Bacteria</taxon>
        <taxon>Pseudomonadati</taxon>
        <taxon>Pseudomonadota</taxon>
        <taxon>Gammaproteobacteria</taxon>
        <taxon>Pseudomonadales</taxon>
        <taxon>Pseudomonadaceae</taxon>
        <taxon>Pseudomonas</taxon>
    </lineage>
</organism>
<dbReference type="Proteomes" id="UP000746535">
    <property type="component" value="Unassembled WGS sequence"/>
</dbReference>
<reference evidence="1 2" key="1">
    <citation type="submission" date="2020-03" db="EMBL/GenBank/DDBJ databases">
        <authorList>
            <person name="Wang L."/>
            <person name="He N."/>
            <person name="Li Y."/>
            <person name="Fang Y."/>
            <person name="Zhang F."/>
        </authorList>
    </citation>
    <scope>NUCLEOTIDE SEQUENCE [LARGE SCALE GENOMIC DNA]</scope>
    <source>
        <strain evidence="2">hsmgli-8</strain>
    </source>
</reference>
<keyword evidence="2" id="KW-1185">Reference proteome</keyword>
<dbReference type="EMBL" id="JAAVJI010000001">
    <property type="protein sequence ID" value="NJO99418.1"/>
    <property type="molecule type" value="Genomic_DNA"/>
</dbReference>
<name>A0ABX0YAW8_9PSED</name>
<proteinExistence type="predicted"/>
<evidence type="ECO:0000313" key="2">
    <source>
        <dbReference type="Proteomes" id="UP000746535"/>
    </source>
</evidence>
<protein>
    <submittedName>
        <fullName evidence="1">Anti-sigma factor</fullName>
    </submittedName>
</protein>
<dbReference type="InterPro" id="IPR041916">
    <property type="entry name" value="Anti_sigma_zinc_sf"/>
</dbReference>
<dbReference type="RefSeq" id="WP_168080558.1">
    <property type="nucleotide sequence ID" value="NZ_JAAVJI010000001.1"/>
</dbReference>